<evidence type="ECO:0000256" key="1">
    <source>
        <dbReference type="ARBA" id="ARBA00001974"/>
    </source>
</evidence>
<comment type="similarity">
    <text evidence="2">Belongs to the acyl-CoA dehydrogenase family.</text>
</comment>
<dbReference type="InterPro" id="IPR046373">
    <property type="entry name" value="Acyl-CoA_Oxase/DH_mid-dom_sf"/>
</dbReference>
<dbReference type="Gene3D" id="2.40.110.10">
    <property type="entry name" value="Butyryl-CoA Dehydrogenase, subunit A, domain 2"/>
    <property type="match status" value="1"/>
</dbReference>
<dbReference type="InterPro" id="IPR009100">
    <property type="entry name" value="AcylCoA_DH/oxidase_NM_dom_sf"/>
</dbReference>
<dbReference type="GO" id="GO:0050660">
    <property type="term" value="F:flavin adenine dinucleotide binding"/>
    <property type="evidence" value="ECO:0007669"/>
    <property type="project" value="InterPro"/>
</dbReference>
<evidence type="ECO:0000256" key="5">
    <source>
        <dbReference type="ARBA" id="ARBA00023002"/>
    </source>
</evidence>
<dbReference type="PANTHER" id="PTHR43884">
    <property type="entry name" value="ACYL-COA DEHYDROGENASE"/>
    <property type="match status" value="1"/>
</dbReference>
<sequence length="375" mass="40183">MDFDFTEDQEALRDAVRRFVDKDYDFERRKAIVRAGGFDRGVWDGLAGLGLTALAVPESHGGLGFGAVEAMVVMEELGRGLVMEPIAQGALIAPALLAQAPQALQSDWLPRIAGGEALVVLAHQEAKSRYHLNRVATRAVDGRLTGVKSLVPAGDVADAFIVPARVSGADDAAEGVALYLVERASAGVHTRAYSLHDGSRAAEVHFENAAGQLIAGPDAGLALLELAADIGIAAQAAEAVGVMEKFLALTTEYMNTRKQFGVAISSFQALRHRAADVKMQLELARSMSYYATLRLGDAPAVRRRALSQAKVQLGQAMRFVGQQCTQLHGGIGVTDEYIGSHYFKRLTVMEMQWGDTLHHLGEVSARMQDTAGVFA</sequence>
<evidence type="ECO:0000259" key="7">
    <source>
        <dbReference type="Pfam" id="PF02771"/>
    </source>
</evidence>
<feature type="domain" description="Acyl-CoA dehydrogenase/oxidase C-terminal" evidence="6">
    <location>
        <begin position="232"/>
        <end position="360"/>
    </location>
</feature>
<dbReference type="InterPro" id="IPR036250">
    <property type="entry name" value="AcylCo_DH-like_C"/>
</dbReference>
<evidence type="ECO:0000256" key="2">
    <source>
        <dbReference type="ARBA" id="ARBA00009347"/>
    </source>
</evidence>
<gene>
    <name evidence="8" type="ORF">CDO81_01100</name>
</gene>
<protein>
    <submittedName>
        <fullName evidence="8">Acyl-CoA dehydrogenase</fullName>
    </submittedName>
</protein>
<dbReference type="RefSeq" id="WP_088481323.1">
    <property type="nucleotide sequence ID" value="NZ_JBCNLH010000010.1"/>
</dbReference>
<dbReference type="Proteomes" id="UP000197446">
    <property type="component" value="Unassembled WGS sequence"/>
</dbReference>
<evidence type="ECO:0000259" key="6">
    <source>
        <dbReference type="Pfam" id="PF00441"/>
    </source>
</evidence>
<evidence type="ECO:0000256" key="4">
    <source>
        <dbReference type="ARBA" id="ARBA00022827"/>
    </source>
</evidence>
<dbReference type="InterPro" id="IPR009075">
    <property type="entry name" value="AcylCo_DH/oxidase_C"/>
</dbReference>
<accession>A0A254NAW3</accession>
<name>A0A254NAW3_9BURK</name>
<dbReference type="InterPro" id="IPR037069">
    <property type="entry name" value="AcylCoA_DH/ox_N_sf"/>
</dbReference>
<organism evidence="8 9">
    <name type="scientific">Roseateles puraquae</name>
    <dbReference type="NCBI Taxonomy" id="431059"/>
    <lineage>
        <taxon>Bacteria</taxon>
        <taxon>Pseudomonadati</taxon>
        <taxon>Pseudomonadota</taxon>
        <taxon>Betaproteobacteria</taxon>
        <taxon>Burkholderiales</taxon>
        <taxon>Sphaerotilaceae</taxon>
        <taxon>Roseateles</taxon>
    </lineage>
</organism>
<dbReference type="OrthoDB" id="9770681at2"/>
<keyword evidence="9" id="KW-1185">Reference proteome</keyword>
<feature type="domain" description="Acyl-CoA dehydrogenase/oxidase N-terminal" evidence="7">
    <location>
        <begin position="6"/>
        <end position="116"/>
    </location>
</feature>
<keyword evidence="3" id="KW-0285">Flavoprotein</keyword>
<evidence type="ECO:0000313" key="9">
    <source>
        <dbReference type="Proteomes" id="UP000197446"/>
    </source>
</evidence>
<reference evidence="8 9" key="1">
    <citation type="journal article" date="2007" name="Int. J. Syst. Evol. Microbiol.">
        <title>Description of Pelomonas aquatica sp. nov. and Pelomonas puraquae sp. nov., isolated from industrial and haemodialysis water.</title>
        <authorList>
            <person name="Gomila M."/>
            <person name="Bowien B."/>
            <person name="Falsen E."/>
            <person name="Moore E.R."/>
            <person name="Lalucat J."/>
        </authorList>
    </citation>
    <scope>NUCLEOTIDE SEQUENCE [LARGE SCALE GENOMIC DNA]</scope>
    <source>
        <strain evidence="8 9">CCUG 52769</strain>
    </source>
</reference>
<dbReference type="Pfam" id="PF00441">
    <property type="entry name" value="Acyl-CoA_dh_1"/>
    <property type="match status" value="1"/>
</dbReference>
<comment type="cofactor">
    <cofactor evidence="1">
        <name>FAD</name>
        <dbReference type="ChEBI" id="CHEBI:57692"/>
    </cofactor>
</comment>
<dbReference type="SUPFAM" id="SSF56645">
    <property type="entry name" value="Acyl-CoA dehydrogenase NM domain-like"/>
    <property type="match status" value="1"/>
</dbReference>
<keyword evidence="4" id="KW-0274">FAD</keyword>
<evidence type="ECO:0000256" key="3">
    <source>
        <dbReference type="ARBA" id="ARBA00022630"/>
    </source>
</evidence>
<comment type="caution">
    <text evidence="8">The sequence shown here is derived from an EMBL/GenBank/DDBJ whole genome shotgun (WGS) entry which is preliminary data.</text>
</comment>
<dbReference type="PANTHER" id="PTHR43884:SF20">
    <property type="entry name" value="ACYL-COA DEHYDROGENASE FADE28"/>
    <property type="match status" value="1"/>
</dbReference>
<dbReference type="Gene3D" id="1.10.540.10">
    <property type="entry name" value="Acyl-CoA dehydrogenase/oxidase, N-terminal domain"/>
    <property type="match status" value="1"/>
</dbReference>
<dbReference type="CDD" id="cd00567">
    <property type="entry name" value="ACAD"/>
    <property type="match status" value="1"/>
</dbReference>
<dbReference type="SUPFAM" id="SSF47203">
    <property type="entry name" value="Acyl-CoA dehydrogenase C-terminal domain-like"/>
    <property type="match status" value="1"/>
</dbReference>
<keyword evidence="5" id="KW-0560">Oxidoreductase</keyword>
<dbReference type="Gene3D" id="1.20.140.10">
    <property type="entry name" value="Butyryl-CoA Dehydrogenase, subunit A, domain 3"/>
    <property type="match status" value="1"/>
</dbReference>
<dbReference type="EMBL" id="NISI01000001">
    <property type="protein sequence ID" value="OWR05111.1"/>
    <property type="molecule type" value="Genomic_DNA"/>
</dbReference>
<dbReference type="AlphaFoldDB" id="A0A254NAW3"/>
<dbReference type="GO" id="GO:0003995">
    <property type="term" value="F:acyl-CoA dehydrogenase activity"/>
    <property type="evidence" value="ECO:0007669"/>
    <property type="project" value="TreeGrafter"/>
</dbReference>
<proteinExistence type="inferred from homology"/>
<dbReference type="Pfam" id="PF02771">
    <property type="entry name" value="Acyl-CoA_dh_N"/>
    <property type="match status" value="1"/>
</dbReference>
<evidence type="ECO:0000313" key="8">
    <source>
        <dbReference type="EMBL" id="OWR05111.1"/>
    </source>
</evidence>
<dbReference type="InterPro" id="IPR013786">
    <property type="entry name" value="AcylCoA_DH/ox_N"/>
</dbReference>